<protein>
    <submittedName>
        <fullName evidence="1">Uncharacterized protein</fullName>
    </submittedName>
</protein>
<evidence type="ECO:0000313" key="1">
    <source>
        <dbReference type="EMBL" id="CAK0775939.1"/>
    </source>
</evidence>
<organism evidence="1 2">
    <name type="scientific">Coccomyxa viridis</name>
    <dbReference type="NCBI Taxonomy" id="1274662"/>
    <lineage>
        <taxon>Eukaryota</taxon>
        <taxon>Viridiplantae</taxon>
        <taxon>Chlorophyta</taxon>
        <taxon>core chlorophytes</taxon>
        <taxon>Trebouxiophyceae</taxon>
        <taxon>Trebouxiophyceae incertae sedis</taxon>
        <taxon>Coccomyxaceae</taxon>
        <taxon>Coccomyxa</taxon>
    </lineage>
</organism>
<evidence type="ECO:0000313" key="2">
    <source>
        <dbReference type="Proteomes" id="UP001314263"/>
    </source>
</evidence>
<gene>
    <name evidence="1" type="ORF">CVIRNUC_004322</name>
</gene>
<keyword evidence="2" id="KW-1185">Reference proteome</keyword>
<dbReference type="EMBL" id="CAUYUE010000005">
    <property type="protein sequence ID" value="CAK0775939.1"/>
    <property type="molecule type" value="Genomic_DNA"/>
</dbReference>
<dbReference type="Proteomes" id="UP001314263">
    <property type="component" value="Unassembled WGS sequence"/>
</dbReference>
<proteinExistence type="predicted"/>
<comment type="caution">
    <text evidence="1">The sequence shown here is derived from an EMBL/GenBank/DDBJ whole genome shotgun (WGS) entry which is preliminary data.</text>
</comment>
<sequence length="129" mass="15495">MAAVLEIQKMGDNNLYRIRKDSKHSFDEQYRRIHQMHAHTCDQRIDNIFVLISFTADVWIQYFDETIRKRLTFPHCAEQDLARHLGTPIRRIEYSENGKRVLTPDRRGEMVYQNLLANDMNVVHLYMDR</sequence>
<reference evidence="1 2" key="1">
    <citation type="submission" date="2023-10" db="EMBL/GenBank/DDBJ databases">
        <authorList>
            <person name="Maclean D."/>
            <person name="Macfadyen A."/>
        </authorList>
    </citation>
    <scope>NUCLEOTIDE SEQUENCE [LARGE SCALE GENOMIC DNA]</scope>
</reference>
<name>A0AAV1I321_9CHLO</name>
<accession>A0AAV1I321</accession>
<dbReference type="AlphaFoldDB" id="A0AAV1I321"/>